<comment type="caution">
    <text evidence="8">The sequence shown here is derived from an EMBL/GenBank/DDBJ whole genome shotgun (WGS) entry which is preliminary data.</text>
</comment>
<evidence type="ECO:0000256" key="2">
    <source>
        <dbReference type="ARBA" id="ARBA00022694"/>
    </source>
</evidence>
<feature type="region of interest" description="Disordered" evidence="4">
    <location>
        <begin position="569"/>
        <end position="593"/>
    </location>
</feature>
<dbReference type="Pfam" id="PF08170">
    <property type="entry name" value="POPLD"/>
    <property type="match status" value="1"/>
</dbReference>
<feature type="region of interest" description="Disordered" evidence="4">
    <location>
        <begin position="791"/>
        <end position="846"/>
    </location>
</feature>
<feature type="compositionally biased region" description="Polar residues" evidence="4">
    <location>
        <begin position="653"/>
        <end position="663"/>
    </location>
</feature>
<feature type="domain" description="POPLD" evidence="6">
    <location>
        <begin position="851"/>
        <end position="956"/>
    </location>
</feature>
<feature type="compositionally biased region" description="Low complexity" evidence="4">
    <location>
        <begin position="194"/>
        <end position="209"/>
    </location>
</feature>
<feature type="region of interest" description="Disordered" evidence="4">
    <location>
        <begin position="1090"/>
        <end position="1144"/>
    </location>
</feature>
<dbReference type="Proteomes" id="UP000269539">
    <property type="component" value="Unassembled WGS sequence"/>
</dbReference>
<feature type="region of interest" description="Disordered" evidence="4">
    <location>
        <begin position="973"/>
        <end position="1026"/>
    </location>
</feature>
<protein>
    <recommendedName>
        <fullName evidence="10">POPLD domain-containing protein</fullName>
    </recommendedName>
</protein>
<evidence type="ECO:0000256" key="4">
    <source>
        <dbReference type="SAM" id="MobiDB-lite"/>
    </source>
</evidence>
<evidence type="ECO:0000259" key="6">
    <source>
        <dbReference type="Pfam" id="PF08170"/>
    </source>
</evidence>
<dbReference type="GO" id="GO:0000172">
    <property type="term" value="C:ribonuclease MRP complex"/>
    <property type="evidence" value="ECO:0007669"/>
    <property type="project" value="InterPro"/>
</dbReference>
<organism evidence="8 9">
    <name type="scientific">Hortaea werneckii</name>
    <name type="common">Black yeast</name>
    <name type="synonym">Cladosporium werneckii</name>
    <dbReference type="NCBI Taxonomy" id="91943"/>
    <lineage>
        <taxon>Eukaryota</taxon>
        <taxon>Fungi</taxon>
        <taxon>Dikarya</taxon>
        <taxon>Ascomycota</taxon>
        <taxon>Pezizomycotina</taxon>
        <taxon>Dothideomycetes</taxon>
        <taxon>Dothideomycetidae</taxon>
        <taxon>Mycosphaerellales</taxon>
        <taxon>Teratosphaeriaceae</taxon>
        <taxon>Hortaea</taxon>
    </lineage>
</organism>
<dbReference type="InterPro" id="IPR055079">
    <property type="entry name" value="POP1_C"/>
</dbReference>
<dbReference type="Pfam" id="PF22770">
    <property type="entry name" value="POP1_C"/>
    <property type="match status" value="1"/>
</dbReference>
<feature type="domain" description="POP1 C-terminal" evidence="7">
    <location>
        <begin position="1055"/>
        <end position="1240"/>
    </location>
</feature>
<feature type="compositionally biased region" description="Polar residues" evidence="4">
    <location>
        <begin position="812"/>
        <end position="825"/>
    </location>
</feature>
<feature type="region of interest" description="Disordered" evidence="4">
    <location>
        <begin position="651"/>
        <end position="695"/>
    </location>
</feature>
<dbReference type="PANTHER" id="PTHR22731:SF3">
    <property type="entry name" value="RIBONUCLEASES P_MRP PROTEIN SUBUNIT POP1"/>
    <property type="match status" value="1"/>
</dbReference>
<dbReference type="GO" id="GO:0005655">
    <property type="term" value="C:nucleolar ribonuclease P complex"/>
    <property type="evidence" value="ECO:0007669"/>
    <property type="project" value="InterPro"/>
</dbReference>
<proteinExistence type="predicted"/>
<dbReference type="Pfam" id="PF06978">
    <property type="entry name" value="POP1_N"/>
    <property type="match status" value="1"/>
</dbReference>
<feature type="compositionally biased region" description="Polar residues" evidence="4">
    <location>
        <begin position="399"/>
        <end position="418"/>
    </location>
</feature>
<accession>A0A3M7DT84</accession>
<keyword evidence="2" id="KW-0819">tRNA processing</keyword>
<gene>
    <name evidence="8" type="ORF">D0864_11576</name>
</gene>
<dbReference type="EMBL" id="QWIO01001708">
    <property type="protein sequence ID" value="RMY67462.1"/>
    <property type="molecule type" value="Genomic_DNA"/>
</dbReference>
<dbReference type="GO" id="GO:0001682">
    <property type="term" value="P:tRNA 5'-leader removal"/>
    <property type="evidence" value="ECO:0007669"/>
    <property type="project" value="InterPro"/>
</dbReference>
<feature type="domain" description="Pop1 N-terminal" evidence="5">
    <location>
        <begin position="275"/>
        <end position="510"/>
    </location>
</feature>
<keyword evidence="3" id="KW-0539">Nucleus</keyword>
<feature type="region of interest" description="Disordered" evidence="4">
    <location>
        <begin position="361"/>
        <end position="418"/>
    </location>
</feature>
<feature type="compositionally biased region" description="Basic and acidic residues" evidence="4">
    <location>
        <begin position="369"/>
        <end position="396"/>
    </location>
</feature>
<name>A0A3M7DT84_HORWE</name>
<feature type="compositionally biased region" description="Polar residues" evidence="4">
    <location>
        <begin position="229"/>
        <end position="240"/>
    </location>
</feature>
<evidence type="ECO:0000256" key="1">
    <source>
        <dbReference type="ARBA" id="ARBA00004123"/>
    </source>
</evidence>
<comment type="subcellular location">
    <subcellularLocation>
        <location evidence="1">Nucleus</location>
    </subcellularLocation>
</comment>
<evidence type="ECO:0000259" key="7">
    <source>
        <dbReference type="Pfam" id="PF22770"/>
    </source>
</evidence>
<dbReference type="InterPro" id="IPR039182">
    <property type="entry name" value="Pop1"/>
</dbReference>
<evidence type="ECO:0000256" key="3">
    <source>
        <dbReference type="ARBA" id="ARBA00023242"/>
    </source>
</evidence>
<evidence type="ECO:0000259" key="5">
    <source>
        <dbReference type="Pfam" id="PF06978"/>
    </source>
</evidence>
<feature type="compositionally biased region" description="Basic and acidic residues" evidence="4">
    <location>
        <begin position="990"/>
        <end position="1006"/>
    </location>
</feature>
<evidence type="ECO:0000313" key="9">
    <source>
        <dbReference type="Proteomes" id="UP000269539"/>
    </source>
</evidence>
<dbReference type="InterPro" id="IPR012590">
    <property type="entry name" value="POPLD_dom"/>
</dbReference>
<dbReference type="InterPro" id="IPR009723">
    <property type="entry name" value="Pop1_N"/>
</dbReference>
<dbReference type="AlphaFoldDB" id="A0A3M7DT84"/>
<reference evidence="8 9" key="1">
    <citation type="journal article" date="2018" name="BMC Genomics">
        <title>Genomic evidence for intraspecific hybridization in a clonal and extremely halotolerant yeast.</title>
        <authorList>
            <person name="Gostincar C."/>
            <person name="Stajich J.E."/>
            <person name="Zupancic J."/>
            <person name="Zalar P."/>
            <person name="Gunde-Cimerman N."/>
        </authorList>
    </citation>
    <scope>NUCLEOTIDE SEQUENCE [LARGE SCALE GENOMIC DNA]</scope>
    <source>
        <strain evidence="8 9">EXF-10513</strain>
    </source>
</reference>
<sequence>MSDELVFLLCAAQYLRLRTQAKCDGTDQSTFACAVGADDHIEARAGMELSSGVSDEVGQLDSDDGARLMLAWLAGGRASRGSTPLTLRRAAEGVRENGIAVLVAVTVITLITARRIFLAVLIVVRAADALVRSTVSRFAVYGDFTFLIVVVPRPPLRRDQRHAKVAYCQTQCSIIGTSKDVAIMRAREAKVTRNPRTPSQQPPQNNNNNNKKRKDHPNNPPTNTKRSKPSSNNHSGNHYRNPQRDRVRDARTLATQPVLGRNGAFNNGELDLDKFVKAREYEIRSLEDGMRRSGKAMNQRAFQLVPKELRRRTASHNVKRVPKRLRERGKREMLEDNTPTVQARRRKPTRHMRLRLETVKRIRALGSQKKAEKERKKKEDGAEKDGDPNATKKEIAPEAQTNTVKNVTTQKQPPSTTIRTRVPRIKSATLAPPPIPPAKFRKRQIHKSWLPTHLFHAKRARLPAPSAPLWRFAIPLTPSAKSYRPTHRASQERGCVAWDMSYMSTISLEGREDNLMGVLRGLGAVDEVGGKGERKWRDGSRTLRDVWIREREEPRRPIAPVTIIWRPSAAAGSSGESDEVGSRSEQQQKPGKRQLFIRVHPSAFFHVWEEAVRLAKVVKPEVRVEDLRFELGSIEITGPGATEALLGALWPSESKNGSDSTGNGREDESGAGRKMAADTNEMSDSHIRSKQGNIPTSVGDTWRSLAGLTNPALLPQNALLGFEVQDPRLHHPPRTVSLPKTQAEQNRLLELCATWPVDHVATPPTIFDRAARLAAQRALPSQKAINRRQALAGPGQYPASSPKDPKIPILLYTNTSHPSSSSTRPQKGEKGGKQHNTPHHTAAPASTSRNSWTLLLPWKCVQPVWYSLMYYPLSTGQQPRFGGIDELRQLKFESGEGWFPADFPGTKAGWEWEAGERRKRYEEWARRPRGKRVCWEKVQLGDGRNGEVGFGWGCEWERLVGGKVDKAAAEDVEMGGVDGKNASEADGENEDRQEAASGKKEKDKKGSATAESAAPAPPSRPPGLTQLPTAQALAILNNGTYTSEQPQPSPSTHGLTTIRLTLLTRGVPQTCARIYRLPTNAPELRKAWLNLRPSNQHTTGKNKKSKQKNTLPPMPSLPKAPAHASGKPSGQPAESAHQKDQQQRDLARALLRLDPPSPPRAGTEDWPACPAEEDLIGYVTTGNFNLAEGRGTGVGCIAVGKVVGSATAAEDGRRKGEEVELCVVRNAGESVARLGRWEVVG</sequence>
<evidence type="ECO:0008006" key="10">
    <source>
        <dbReference type="Google" id="ProtNLM"/>
    </source>
</evidence>
<dbReference type="VEuPathDB" id="FungiDB:BTJ68_10902"/>
<feature type="region of interest" description="Disordered" evidence="4">
    <location>
        <begin position="190"/>
        <end position="247"/>
    </location>
</feature>
<dbReference type="PANTHER" id="PTHR22731">
    <property type="entry name" value="RIBONUCLEASES P/MRP PROTEIN SUBUNIT POP1"/>
    <property type="match status" value="1"/>
</dbReference>
<evidence type="ECO:0000313" key="8">
    <source>
        <dbReference type="EMBL" id="RMY67462.1"/>
    </source>
</evidence>